<evidence type="ECO:0000256" key="5">
    <source>
        <dbReference type="ARBA" id="ARBA00023136"/>
    </source>
</evidence>
<keyword evidence="4" id="KW-0496">Mitochondrion</keyword>
<evidence type="ECO:0000256" key="3">
    <source>
        <dbReference type="ARBA" id="ARBA00022946"/>
    </source>
</evidence>
<evidence type="ECO:0008006" key="10">
    <source>
        <dbReference type="Google" id="ProtNLM"/>
    </source>
</evidence>
<evidence type="ECO:0000256" key="2">
    <source>
        <dbReference type="ARBA" id="ARBA00022792"/>
    </source>
</evidence>
<comment type="similarity">
    <text evidence="6">Belongs to the NDUFAF6 family.</text>
</comment>
<comment type="subcellular location">
    <subcellularLocation>
        <location evidence="1">Mitochondrion inner membrane</location>
    </subcellularLocation>
</comment>
<feature type="region of interest" description="Disordered" evidence="7">
    <location>
        <begin position="1"/>
        <end position="21"/>
    </location>
</feature>
<dbReference type="InterPro" id="IPR008949">
    <property type="entry name" value="Isoprenoid_synthase_dom_sf"/>
</dbReference>
<comment type="caution">
    <text evidence="8">The sequence shown here is derived from an EMBL/GenBank/DDBJ whole genome shotgun (WGS) entry which is preliminary data.</text>
</comment>
<keyword evidence="5" id="KW-0472">Membrane</keyword>
<dbReference type="InterPro" id="IPR002060">
    <property type="entry name" value="Squ/phyt_synthse"/>
</dbReference>
<sequence>MTSTRQLTRLGRSLPTVSSPLRGSEANELRKRFLSVVPALWTIKHEKSDSLVPKDTAKAKSSAEYCMESVRKSDYENYLASLLLPSTIRSTAFAIRAFNVELAQVRDLASNNTIAQMRFMFWKDVLEEIYSGRPRAHPVAQEMHRAVQQKKLTKVWLRRLIDCRFDRLHSKPFLNVDALETFAENSVSPIYYLLLEASGSKDVPSDHAASHLGKTIGILNLIRSTPFLISRNQLSLPMDVLMRHNLSTESISRIARGVDRKFGEPVTQAEVLALQEVTFDLASAAHTHLSTTRSLLKEIPISSLPIFLPIISCESFLSRLRKVDFDMFHPKSRQRDGLLPLKLWWHLKWKSF</sequence>
<evidence type="ECO:0000256" key="6">
    <source>
        <dbReference type="ARBA" id="ARBA00038273"/>
    </source>
</evidence>
<dbReference type="Proteomes" id="UP000186922">
    <property type="component" value="Unassembled WGS sequence"/>
</dbReference>
<accession>A0A1D1W8D7</accession>
<evidence type="ECO:0000256" key="1">
    <source>
        <dbReference type="ARBA" id="ARBA00004273"/>
    </source>
</evidence>
<evidence type="ECO:0000313" key="9">
    <source>
        <dbReference type="Proteomes" id="UP000186922"/>
    </source>
</evidence>
<dbReference type="PANTHER" id="PTHR21181:SF13">
    <property type="entry name" value="NADH DEHYDROGENASE (UBIQUINONE) COMPLEX I, ASSEMBLY FACTOR 6"/>
    <property type="match status" value="1"/>
</dbReference>
<proteinExistence type="inferred from homology"/>
<dbReference type="GO" id="GO:0032981">
    <property type="term" value="P:mitochondrial respiratory chain complex I assembly"/>
    <property type="evidence" value="ECO:0007669"/>
    <property type="project" value="TreeGrafter"/>
</dbReference>
<dbReference type="PANTHER" id="PTHR21181">
    <property type="match status" value="1"/>
</dbReference>
<dbReference type="OrthoDB" id="270318at2759"/>
<keyword evidence="3" id="KW-0809">Transit peptide</keyword>
<gene>
    <name evidence="8" type="primary">RvY_19102-1</name>
    <name evidence="8" type="synonym">RvY_19102.1</name>
    <name evidence="8" type="ORF">RvY_19102</name>
</gene>
<dbReference type="STRING" id="947166.A0A1D1W8D7"/>
<reference evidence="8 9" key="1">
    <citation type="journal article" date="2016" name="Nat. Commun.">
        <title>Extremotolerant tardigrade genome and improved radiotolerance of human cultured cells by tardigrade-unique protein.</title>
        <authorList>
            <person name="Hashimoto T."/>
            <person name="Horikawa D.D."/>
            <person name="Saito Y."/>
            <person name="Kuwahara H."/>
            <person name="Kozuka-Hata H."/>
            <person name="Shin-I T."/>
            <person name="Minakuchi Y."/>
            <person name="Ohishi K."/>
            <person name="Motoyama A."/>
            <person name="Aizu T."/>
            <person name="Enomoto A."/>
            <person name="Kondo K."/>
            <person name="Tanaka S."/>
            <person name="Hara Y."/>
            <person name="Koshikawa S."/>
            <person name="Sagara H."/>
            <person name="Miura T."/>
            <person name="Yokobori S."/>
            <person name="Miyagawa K."/>
            <person name="Suzuki Y."/>
            <person name="Kubo T."/>
            <person name="Oyama M."/>
            <person name="Kohara Y."/>
            <person name="Fujiyama A."/>
            <person name="Arakawa K."/>
            <person name="Katayama T."/>
            <person name="Toyoda A."/>
            <person name="Kunieda T."/>
        </authorList>
    </citation>
    <scope>NUCLEOTIDE SEQUENCE [LARGE SCALE GENOMIC DNA]</scope>
    <source>
        <strain evidence="8 9">YOKOZUNA-1</strain>
    </source>
</reference>
<evidence type="ECO:0000256" key="7">
    <source>
        <dbReference type="SAM" id="MobiDB-lite"/>
    </source>
</evidence>
<dbReference type="SUPFAM" id="SSF48576">
    <property type="entry name" value="Terpenoid synthases"/>
    <property type="match status" value="1"/>
</dbReference>
<dbReference type="GO" id="GO:0005743">
    <property type="term" value="C:mitochondrial inner membrane"/>
    <property type="evidence" value="ECO:0007669"/>
    <property type="project" value="UniProtKB-SubCell"/>
</dbReference>
<keyword evidence="9" id="KW-1185">Reference proteome</keyword>
<name>A0A1D1W8D7_RAMVA</name>
<dbReference type="Gene3D" id="1.10.600.10">
    <property type="entry name" value="Farnesyl Diphosphate Synthase"/>
    <property type="match status" value="1"/>
</dbReference>
<evidence type="ECO:0000256" key="4">
    <source>
        <dbReference type="ARBA" id="ARBA00023128"/>
    </source>
</evidence>
<protein>
    <recommendedName>
        <fullName evidence="10">NADH dehydrogenase (Ubiquinone) complex I, assembly factor 6</fullName>
    </recommendedName>
</protein>
<keyword evidence="2" id="KW-0999">Mitochondrion inner membrane</keyword>
<dbReference type="EMBL" id="BDGG01000024">
    <property type="protein sequence ID" value="GAV09596.1"/>
    <property type="molecule type" value="Genomic_DNA"/>
</dbReference>
<dbReference type="Pfam" id="PF00494">
    <property type="entry name" value="SQS_PSY"/>
    <property type="match status" value="1"/>
</dbReference>
<dbReference type="AlphaFoldDB" id="A0A1D1W8D7"/>
<evidence type="ECO:0000313" key="8">
    <source>
        <dbReference type="EMBL" id="GAV09596.1"/>
    </source>
</evidence>
<organism evidence="8 9">
    <name type="scientific">Ramazzottius varieornatus</name>
    <name type="common">Water bear</name>
    <name type="synonym">Tardigrade</name>
    <dbReference type="NCBI Taxonomy" id="947166"/>
    <lineage>
        <taxon>Eukaryota</taxon>
        <taxon>Metazoa</taxon>
        <taxon>Ecdysozoa</taxon>
        <taxon>Tardigrada</taxon>
        <taxon>Eutardigrada</taxon>
        <taxon>Parachela</taxon>
        <taxon>Hypsibioidea</taxon>
        <taxon>Ramazzottiidae</taxon>
        <taxon>Ramazzottius</taxon>
    </lineage>
</organism>